<dbReference type="Pfam" id="PF16925">
    <property type="entry name" value="TetR_C_13"/>
    <property type="match status" value="1"/>
</dbReference>
<keyword evidence="2" id="KW-0805">Transcription regulation</keyword>
<evidence type="ECO:0000256" key="5">
    <source>
        <dbReference type="PROSITE-ProRule" id="PRU00335"/>
    </source>
</evidence>
<dbReference type="Proteomes" id="UP000063429">
    <property type="component" value="Chromosome"/>
</dbReference>
<dbReference type="Gene3D" id="1.10.357.10">
    <property type="entry name" value="Tetracycline Repressor, domain 2"/>
    <property type="match status" value="1"/>
</dbReference>
<protein>
    <submittedName>
        <fullName evidence="7">TetR family transcriptional regulator</fullName>
    </submittedName>
</protein>
<dbReference type="InterPro" id="IPR001647">
    <property type="entry name" value="HTH_TetR"/>
</dbReference>
<dbReference type="PROSITE" id="PS01081">
    <property type="entry name" value="HTH_TETR_1"/>
    <property type="match status" value="1"/>
</dbReference>
<dbReference type="InterPro" id="IPR023772">
    <property type="entry name" value="DNA-bd_HTH_TetR-type_CS"/>
</dbReference>
<evidence type="ECO:0000256" key="4">
    <source>
        <dbReference type="ARBA" id="ARBA00023163"/>
    </source>
</evidence>
<dbReference type="Pfam" id="PF00440">
    <property type="entry name" value="TetR_N"/>
    <property type="match status" value="1"/>
</dbReference>
<dbReference type="SUPFAM" id="SSF48498">
    <property type="entry name" value="Tetracyclin repressor-like, C-terminal domain"/>
    <property type="match status" value="1"/>
</dbReference>
<feature type="DNA-binding region" description="H-T-H motif" evidence="5">
    <location>
        <begin position="38"/>
        <end position="57"/>
    </location>
</feature>
<proteinExistence type="predicted"/>
<reference evidence="8" key="1">
    <citation type="journal article" date="2015" name="Genome Announc.">
        <title>Complete Genome Sequence of Herbaspirillum hiltneri N3 (DSM 17495), Isolated from Surface-Sterilized Wheat Roots.</title>
        <authorList>
            <person name="Guizelini D."/>
            <person name="Saizaki P.M."/>
            <person name="Coimbra N.A."/>
            <person name="Weiss V.A."/>
            <person name="Faoro H."/>
            <person name="Sfeir M.Z."/>
            <person name="Baura V.A."/>
            <person name="Monteiro R.A."/>
            <person name="Chubatsu L.S."/>
            <person name="Souza E.M."/>
            <person name="Cruz L.M."/>
            <person name="Pedrosa F.O."/>
            <person name="Raittz R.T."/>
            <person name="Marchaukoski J.N."/>
            <person name="Steffens M.B."/>
        </authorList>
    </citation>
    <scope>NUCLEOTIDE SEQUENCE [LARGE SCALE GENOMIC DNA]</scope>
    <source>
        <strain evidence="8">N3</strain>
    </source>
</reference>
<accession>A0ABM5UXX1</accession>
<keyword evidence="4" id="KW-0804">Transcription</keyword>
<evidence type="ECO:0000313" key="7">
    <source>
        <dbReference type="EMBL" id="AKZ62139.1"/>
    </source>
</evidence>
<dbReference type="PANTHER" id="PTHR47506">
    <property type="entry name" value="TRANSCRIPTIONAL REGULATORY PROTEIN"/>
    <property type="match status" value="1"/>
</dbReference>
<dbReference type="InterPro" id="IPR011075">
    <property type="entry name" value="TetR_C"/>
</dbReference>
<organism evidence="7 8">
    <name type="scientific">Herbaspirillum hiltneri N3</name>
    <dbReference type="NCBI Taxonomy" id="1262470"/>
    <lineage>
        <taxon>Bacteria</taxon>
        <taxon>Pseudomonadati</taxon>
        <taxon>Pseudomonadota</taxon>
        <taxon>Betaproteobacteria</taxon>
        <taxon>Burkholderiales</taxon>
        <taxon>Oxalobacteraceae</taxon>
        <taxon>Herbaspirillum</taxon>
    </lineage>
</organism>
<evidence type="ECO:0000256" key="1">
    <source>
        <dbReference type="ARBA" id="ARBA00022491"/>
    </source>
</evidence>
<dbReference type="PANTHER" id="PTHR47506:SF10">
    <property type="entry name" value="TRANSCRIPTIONAL REGULATORY PROTEIN"/>
    <property type="match status" value="1"/>
</dbReference>
<dbReference type="Gene3D" id="1.10.10.60">
    <property type="entry name" value="Homeodomain-like"/>
    <property type="match status" value="1"/>
</dbReference>
<evidence type="ECO:0000256" key="2">
    <source>
        <dbReference type="ARBA" id="ARBA00023015"/>
    </source>
</evidence>
<keyword evidence="8" id="KW-1185">Reference proteome</keyword>
<dbReference type="InterPro" id="IPR009057">
    <property type="entry name" value="Homeodomain-like_sf"/>
</dbReference>
<evidence type="ECO:0000313" key="8">
    <source>
        <dbReference type="Proteomes" id="UP000063429"/>
    </source>
</evidence>
<keyword evidence="1" id="KW-0678">Repressor</keyword>
<keyword evidence="3 5" id="KW-0238">DNA-binding</keyword>
<dbReference type="PROSITE" id="PS50977">
    <property type="entry name" value="HTH_TETR_2"/>
    <property type="match status" value="1"/>
</dbReference>
<name>A0ABM5UXX1_9BURK</name>
<feature type="domain" description="HTH tetR-type" evidence="6">
    <location>
        <begin position="15"/>
        <end position="75"/>
    </location>
</feature>
<dbReference type="EMBL" id="CP011409">
    <property type="protein sequence ID" value="AKZ62139.1"/>
    <property type="molecule type" value="Genomic_DNA"/>
</dbReference>
<dbReference type="InterPro" id="IPR036271">
    <property type="entry name" value="Tet_transcr_reg_TetR-rel_C_sf"/>
</dbReference>
<evidence type="ECO:0000256" key="3">
    <source>
        <dbReference type="ARBA" id="ARBA00023125"/>
    </source>
</evidence>
<evidence type="ECO:0000259" key="6">
    <source>
        <dbReference type="PROSITE" id="PS50977"/>
    </source>
</evidence>
<dbReference type="SUPFAM" id="SSF46689">
    <property type="entry name" value="Homeodomain-like"/>
    <property type="match status" value="1"/>
</dbReference>
<dbReference type="RefSeq" id="WP_053195639.1">
    <property type="nucleotide sequence ID" value="NZ_CP011409.1"/>
</dbReference>
<sequence length="202" mass="22304">MTSSETTRSRGRPREFDIDAALDKAIAIFTERGYYGTSISDLSAALELTAGSIYKAFDDKRAVFIAALERYITLRTERLQQAMKAARNGRERVRTLLALYAASSHDDEGRRGCLIVSSAVELAISDPEIAERVARSLDVHEKRLVQFIRQGQEDGSIAAHVEAATTARLLLCVLQGMRVIGKTGRGKKEMNSLIDKAMKVLD</sequence>
<gene>
    <name evidence="7" type="ORF">F506_05170</name>
</gene>